<dbReference type="Gene3D" id="1.10.8.10">
    <property type="entry name" value="DNA helicase RuvA subunit, C-terminal domain"/>
    <property type="match status" value="1"/>
</dbReference>
<dbReference type="GO" id="GO:0005737">
    <property type="term" value="C:cytoplasm"/>
    <property type="evidence" value="ECO:0007669"/>
    <property type="project" value="UniProtKB-SubCell"/>
</dbReference>
<dbReference type="SUPFAM" id="SSF46934">
    <property type="entry name" value="UBA-like"/>
    <property type="match status" value="1"/>
</dbReference>
<gene>
    <name evidence="7" type="ORF">HYALB_00008535</name>
</gene>
<dbReference type="AlphaFoldDB" id="A0A9N9Q1S5"/>
<name>A0A9N9Q1S5_9HELO</name>
<keyword evidence="3" id="KW-0175">Coiled coil</keyword>
<evidence type="ECO:0000259" key="6">
    <source>
        <dbReference type="PROSITE" id="PS50033"/>
    </source>
</evidence>
<keyword evidence="2" id="KW-0963">Cytoplasm</keyword>
<evidence type="ECO:0000256" key="3">
    <source>
        <dbReference type="ARBA" id="ARBA00023054"/>
    </source>
</evidence>
<dbReference type="SUPFAM" id="SSF54236">
    <property type="entry name" value="Ubiquitin-like"/>
    <property type="match status" value="1"/>
</dbReference>
<evidence type="ECO:0000313" key="8">
    <source>
        <dbReference type="Proteomes" id="UP000701801"/>
    </source>
</evidence>
<dbReference type="PROSITE" id="PS50030">
    <property type="entry name" value="UBA"/>
    <property type="match status" value="1"/>
</dbReference>
<proteinExistence type="predicted"/>
<dbReference type="GO" id="GO:0036435">
    <property type="term" value="F:K48-linked polyubiquitin modification-dependent protein binding"/>
    <property type="evidence" value="ECO:0007669"/>
    <property type="project" value="TreeGrafter"/>
</dbReference>
<dbReference type="PROSITE" id="PS00028">
    <property type="entry name" value="ZINC_FINGER_C2H2_1"/>
    <property type="match status" value="1"/>
</dbReference>
<dbReference type="GO" id="GO:1903094">
    <property type="term" value="P:negative regulation of protein K48-linked deubiquitination"/>
    <property type="evidence" value="ECO:0007669"/>
    <property type="project" value="TreeGrafter"/>
</dbReference>
<dbReference type="Pfam" id="PF24560">
    <property type="entry name" value="zf-C2H2_OTU1_C"/>
    <property type="match status" value="1"/>
</dbReference>
<accession>A0A9N9Q1S5</accession>
<dbReference type="InterPro" id="IPR013087">
    <property type="entry name" value="Znf_C2H2_type"/>
</dbReference>
<dbReference type="SMART" id="SM00165">
    <property type="entry name" value="UBA"/>
    <property type="match status" value="1"/>
</dbReference>
<comment type="subcellular location">
    <subcellularLocation>
        <location evidence="1">Cytoplasm</location>
    </subcellularLocation>
</comment>
<dbReference type="Proteomes" id="UP000701801">
    <property type="component" value="Unassembled WGS sequence"/>
</dbReference>
<dbReference type="OrthoDB" id="10254930at2759"/>
<reference evidence="7" key="1">
    <citation type="submission" date="2021-07" db="EMBL/GenBank/DDBJ databases">
        <authorList>
            <person name="Durling M."/>
        </authorList>
    </citation>
    <scope>NUCLEOTIDE SEQUENCE</scope>
</reference>
<dbReference type="InterPro" id="IPR001012">
    <property type="entry name" value="UBX_dom"/>
</dbReference>
<feature type="domain" description="UBX" evidence="6">
    <location>
        <begin position="234"/>
        <end position="312"/>
    </location>
</feature>
<evidence type="ECO:0008006" key="9">
    <source>
        <dbReference type="Google" id="ProtNLM"/>
    </source>
</evidence>
<evidence type="ECO:0000313" key="7">
    <source>
        <dbReference type="EMBL" id="CAG8976410.1"/>
    </source>
</evidence>
<dbReference type="PROSITE" id="PS50033">
    <property type="entry name" value="UBX"/>
    <property type="match status" value="1"/>
</dbReference>
<dbReference type="PANTHER" id="PTHR46340:SF1">
    <property type="entry name" value="UBX DOMAIN-CONTAINING PROTEIN 1"/>
    <property type="match status" value="1"/>
</dbReference>
<dbReference type="EMBL" id="CAJVRM010000175">
    <property type="protein sequence ID" value="CAG8976410.1"/>
    <property type="molecule type" value="Genomic_DNA"/>
</dbReference>
<evidence type="ECO:0000256" key="2">
    <source>
        <dbReference type="ARBA" id="ARBA00022490"/>
    </source>
</evidence>
<feature type="region of interest" description="Disordered" evidence="4">
    <location>
        <begin position="130"/>
        <end position="154"/>
    </location>
</feature>
<dbReference type="GO" id="GO:0031397">
    <property type="term" value="P:negative regulation of protein ubiquitination"/>
    <property type="evidence" value="ECO:0007669"/>
    <property type="project" value="TreeGrafter"/>
</dbReference>
<dbReference type="Pfam" id="PF22562">
    <property type="entry name" value="UBA_7"/>
    <property type="match status" value="1"/>
</dbReference>
<dbReference type="InterPro" id="IPR009060">
    <property type="entry name" value="UBA-like_sf"/>
</dbReference>
<dbReference type="GO" id="GO:0005634">
    <property type="term" value="C:nucleus"/>
    <property type="evidence" value="ECO:0007669"/>
    <property type="project" value="TreeGrafter"/>
</dbReference>
<comment type="caution">
    <text evidence="7">The sequence shown here is derived from an EMBL/GenBank/DDBJ whole genome shotgun (WGS) entry which is preliminary data.</text>
</comment>
<sequence>MATPSDLSQLLEMGFQKERAELAVKKTGGLQDALQWLEDNQDKSIEEISGPVAADETNPNVEPDVLKDGEIAKSLVCNECGKKLRSMGQAELHASKTGHVDFGESTEEIAPMTEEEKKIKLAELRAKAEEKRAKQAVIDKEEQRKNEKIRQKSTREIQDIKENLAKQEQIKIAAKKREEKIADAAAKRRIKEKIEADKEERRLKAEKVKAEREGRQIAQAAEPVAAPIPAAERKPTVHTEARLRLQSASGTVQKTFGVEATLFEVAQALEADGAPKVESFTMTFPRKTFSGAVDFGKTLKEAGLVPSAVLIVK</sequence>
<dbReference type="InterPro" id="IPR029071">
    <property type="entry name" value="Ubiquitin-like_domsf"/>
</dbReference>
<feature type="domain" description="UBA" evidence="5">
    <location>
        <begin position="1"/>
        <end position="40"/>
    </location>
</feature>
<evidence type="ECO:0000259" key="5">
    <source>
        <dbReference type="PROSITE" id="PS50030"/>
    </source>
</evidence>
<evidence type="ECO:0000256" key="4">
    <source>
        <dbReference type="SAM" id="MobiDB-lite"/>
    </source>
</evidence>
<dbReference type="Pfam" id="PF00789">
    <property type="entry name" value="UBX"/>
    <property type="match status" value="1"/>
</dbReference>
<dbReference type="PANTHER" id="PTHR46340">
    <property type="entry name" value="UBX DOMAIN-CONTAINING PROTEIN 1"/>
    <property type="match status" value="1"/>
</dbReference>
<dbReference type="Gene3D" id="3.10.20.90">
    <property type="entry name" value="Phosphatidylinositol 3-kinase Catalytic Subunit, Chain A, domain 1"/>
    <property type="match status" value="1"/>
</dbReference>
<evidence type="ECO:0000256" key="1">
    <source>
        <dbReference type="ARBA" id="ARBA00004496"/>
    </source>
</evidence>
<dbReference type="InterPro" id="IPR057766">
    <property type="entry name" value="Znf-C2H2_OTU1-like_C"/>
</dbReference>
<protein>
    <recommendedName>
        <fullName evidence="9">UBA domain-containing protein</fullName>
    </recommendedName>
</protein>
<keyword evidence="8" id="KW-1185">Reference proteome</keyword>
<feature type="region of interest" description="Disordered" evidence="4">
    <location>
        <begin position="41"/>
        <end position="65"/>
    </location>
</feature>
<organism evidence="7 8">
    <name type="scientific">Hymenoscyphus albidus</name>
    <dbReference type="NCBI Taxonomy" id="595503"/>
    <lineage>
        <taxon>Eukaryota</taxon>
        <taxon>Fungi</taxon>
        <taxon>Dikarya</taxon>
        <taxon>Ascomycota</taxon>
        <taxon>Pezizomycotina</taxon>
        <taxon>Leotiomycetes</taxon>
        <taxon>Helotiales</taxon>
        <taxon>Helotiaceae</taxon>
        <taxon>Hymenoscyphus</taxon>
    </lineage>
</organism>
<dbReference type="GO" id="GO:0032435">
    <property type="term" value="P:negative regulation of proteasomal ubiquitin-dependent protein catabolic process"/>
    <property type="evidence" value="ECO:0007669"/>
    <property type="project" value="TreeGrafter"/>
</dbReference>
<dbReference type="InterPro" id="IPR015940">
    <property type="entry name" value="UBA"/>
</dbReference>